<evidence type="ECO:0000256" key="1">
    <source>
        <dbReference type="SAM" id="MobiDB-lite"/>
    </source>
</evidence>
<comment type="caution">
    <text evidence="2">The sequence shown here is derived from an EMBL/GenBank/DDBJ whole genome shotgun (WGS) entry which is preliminary data.</text>
</comment>
<keyword evidence="3" id="KW-1185">Reference proteome</keyword>
<evidence type="ECO:0000313" key="2">
    <source>
        <dbReference type="EMBL" id="CAG2187370.1"/>
    </source>
</evidence>
<dbReference type="Proteomes" id="UP000683360">
    <property type="component" value="Unassembled WGS sequence"/>
</dbReference>
<feature type="region of interest" description="Disordered" evidence="1">
    <location>
        <begin position="122"/>
        <end position="142"/>
    </location>
</feature>
<sequence length="267" mass="30812">MAESSTPKKFFRFIKFTPTTKKTLCVICGNRIEKSDYRRKLFHGSIKSEYCILIEKYLEINITEETHADTACRKCVRELQKIDSVFTTFKSSYQNTLAKLRETHGHNSVSFKRQFSEDGSATVNSRKSLFPRDEEKEEDSEFNIDTETDTELKVIISRGLKNEIRCMPAKHFPILDALTSGDMPTVGSLISKILDLQDVFQETVFDTIKGEIKTLALRENNSFFRNHDKKKSLTFARVIDEWRQKAPTFLKSLEAAVANPAHQFNKY</sequence>
<reference evidence="2" key="1">
    <citation type="submission" date="2021-03" db="EMBL/GenBank/DDBJ databases">
        <authorList>
            <person name="Bekaert M."/>
        </authorList>
    </citation>
    <scope>NUCLEOTIDE SEQUENCE</scope>
</reference>
<protein>
    <submittedName>
        <fullName evidence="2">Uncharacterized protein</fullName>
    </submittedName>
</protein>
<gene>
    <name evidence="2" type="ORF">MEDL_2891</name>
</gene>
<name>A0A8S3PX55_MYTED</name>
<organism evidence="2 3">
    <name type="scientific">Mytilus edulis</name>
    <name type="common">Blue mussel</name>
    <dbReference type="NCBI Taxonomy" id="6550"/>
    <lineage>
        <taxon>Eukaryota</taxon>
        <taxon>Metazoa</taxon>
        <taxon>Spiralia</taxon>
        <taxon>Lophotrochozoa</taxon>
        <taxon>Mollusca</taxon>
        <taxon>Bivalvia</taxon>
        <taxon>Autobranchia</taxon>
        <taxon>Pteriomorphia</taxon>
        <taxon>Mytilida</taxon>
        <taxon>Mytiloidea</taxon>
        <taxon>Mytilidae</taxon>
        <taxon>Mytilinae</taxon>
        <taxon>Mytilus</taxon>
    </lineage>
</organism>
<dbReference type="OrthoDB" id="6123456at2759"/>
<dbReference type="EMBL" id="CAJPWZ010000167">
    <property type="protein sequence ID" value="CAG2187370.1"/>
    <property type="molecule type" value="Genomic_DNA"/>
</dbReference>
<dbReference type="AlphaFoldDB" id="A0A8S3PX55"/>
<evidence type="ECO:0000313" key="3">
    <source>
        <dbReference type="Proteomes" id="UP000683360"/>
    </source>
</evidence>
<proteinExistence type="predicted"/>
<accession>A0A8S3PX55</accession>